<dbReference type="AlphaFoldDB" id="X0TFE0"/>
<accession>X0TFE0</accession>
<feature type="region of interest" description="Disordered" evidence="1">
    <location>
        <begin position="46"/>
        <end position="70"/>
    </location>
</feature>
<dbReference type="EMBL" id="BARS01010323">
    <property type="protein sequence ID" value="GAF92283.1"/>
    <property type="molecule type" value="Genomic_DNA"/>
</dbReference>
<gene>
    <name evidence="2" type="ORF">S01H1_19172</name>
</gene>
<evidence type="ECO:0000256" key="1">
    <source>
        <dbReference type="SAM" id="MobiDB-lite"/>
    </source>
</evidence>
<organism evidence="2">
    <name type="scientific">marine sediment metagenome</name>
    <dbReference type="NCBI Taxonomy" id="412755"/>
    <lineage>
        <taxon>unclassified sequences</taxon>
        <taxon>metagenomes</taxon>
        <taxon>ecological metagenomes</taxon>
    </lineage>
</organism>
<sequence>MCGPADFSALSSCLTRVAVISAAGSTAYAVYKAKQLLCRRQESKKLEEQKSLSQPKLPDREDVKVGLKPA</sequence>
<reference evidence="2" key="1">
    <citation type="journal article" date="2014" name="Front. Microbiol.">
        <title>High frequency of phylogenetically diverse reductive dehalogenase-homologous genes in deep subseafloor sedimentary metagenomes.</title>
        <authorList>
            <person name="Kawai M."/>
            <person name="Futagami T."/>
            <person name="Toyoda A."/>
            <person name="Takaki Y."/>
            <person name="Nishi S."/>
            <person name="Hori S."/>
            <person name="Arai W."/>
            <person name="Tsubouchi T."/>
            <person name="Morono Y."/>
            <person name="Uchiyama I."/>
            <person name="Ito T."/>
            <person name="Fujiyama A."/>
            <person name="Inagaki F."/>
            <person name="Takami H."/>
        </authorList>
    </citation>
    <scope>NUCLEOTIDE SEQUENCE</scope>
    <source>
        <strain evidence="2">Expedition CK06-06</strain>
    </source>
</reference>
<protein>
    <submittedName>
        <fullName evidence="2">Uncharacterized protein</fullName>
    </submittedName>
</protein>
<feature type="compositionally biased region" description="Basic and acidic residues" evidence="1">
    <location>
        <begin position="57"/>
        <end position="70"/>
    </location>
</feature>
<evidence type="ECO:0000313" key="2">
    <source>
        <dbReference type="EMBL" id="GAF92283.1"/>
    </source>
</evidence>
<comment type="caution">
    <text evidence="2">The sequence shown here is derived from an EMBL/GenBank/DDBJ whole genome shotgun (WGS) entry which is preliminary data.</text>
</comment>
<proteinExistence type="predicted"/>
<name>X0TFE0_9ZZZZ</name>